<evidence type="ECO:0000313" key="2">
    <source>
        <dbReference type="Proteomes" id="UP000324222"/>
    </source>
</evidence>
<gene>
    <name evidence="1" type="ORF">E2C01_030278</name>
</gene>
<organism evidence="1 2">
    <name type="scientific">Portunus trituberculatus</name>
    <name type="common">Swimming crab</name>
    <name type="synonym">Neptunus trituberculatus</name>
    <dbReference type="NCBI Taxonomy" id="210409"/>
    <lineage>
        <taxon>Eukaryota</taxon>
        <taxon>Metazoa</taxon>
        <taxon>Ecdysozoa</taxon>
        <taxon>Arthropoda</taxon>
        <taxon>Crustacea</taxon>
        <taxon>Multicrustacea</taxon>
        <taxon>Malacostraca</taxon>
        <taxon>Eumalacostraca</taxon>
        <taxon>Eucarida</taxon>
        <taxon>Decapoda</taxon>
        <taxon>Pleocyemata</taxon>
        <taxon>Brachyura</taxon>
        <taxon>Eubrachyura</taxon>
        <taxon>Portunoidea</taxon>
        <taxon>Portunidae</taxon>
        <taxon>Portuninae</taxon>
        <taxon>Portunus</taxon>
    </lineage>
</organism>
<name>A0A5B7EQG1_PORTR</name>
<keyword evidence="2" id="KW-1185">Reference proteome</keyword>
<protein>
    <submittedName>
        <fullName evidence="1">Uncharacterized protein</fullName>
    </submittedName>
</protein>
<reference evidence="1 2" key="1">
    <citation type="submission" date="2019-05" db="EMBL/GenBank/DDBJ databases">
        <title>Another draft genome of Portunus trituberculatus and its Hox gene families provides insights of decapod evolution.</title>
        <authorList>
            <person name="Jeong J.-H."/>
            <person name="Song I."/>
            <person name="Kim S."/>
            <person name="Choi T."/>
            <person name="Kim D."/>
            <person name="Ryu S."/>
            <person name="Kim W."/>
        </authorList>
    </citation>
    <scope>NUCLEOTIDE SEQUENCE [LARGE SCALE GENOMIC DNA]</scope>
    <source>
        <tissue evidence="1">Muscle</tissue>
    </source>
</reference>
<sequence>MVTCTVGNFKPLDKWQSFKAVCGGIQTYAWTSARSHTLTTLSTTPPPYPFTNLST</sequence>
<dbReference type="AlphaFoldDB" id="A0A5B7EQG1"/>
<comment type="caution">
    <text evidence="1">The sequence shown here is derived from an EMBL/GenBank/DDBJ whole genome shotgun (WGS) entry which is preliminary data.</text>
</comment>
<accession>A0A5B7EQG1</accession>
<dbReference type="EMBL" id="VSRR010003612">
    <property type="protein sequence ID" value="MPC36811.1"/>
    <property type="molecule type" value="Genomic_DNA"/>
</dbReference>
<evidence type="ECO:0000313" key="1">
    <source>
        <dbReference type="EMBL" id="MPC36811.1"/>
    </source>
</evidence>
<proteinExistence type="predicted"/>
<dbReference type="Proteomes" id="UP000324222">
    <property type="component" value="Unassembled WGS sequence"/>
</dbReference>